<dbReference type="AlphaFoldDB" id="A0A4Y7J8J4"/>
<dbReference type="Proteomes" id="UP000316621">
    <property type="component" value="Chromosome 4"/>
</dbReference>
<accession>A0A4Y7J8J4</accession>
<protein>
    <submittedName>
        <fullName evidence="1">Uncharacterized protein</fullName>
    </submittedName>
</protein>
<name>A0A4Y7J8J4_PAPSO</name>
<reference evidence="1 2" key="1">
    <citation type="journal article" date="2018" name="Science">
        <title>The opium poppy genome and morphinan production.</title>
        <authorList>
            <person name="Guo L."/>
            <person name="Winzer T."/>
            <person name="Yang X."/>
            <person name="Li Y."/>
            <person name="Ning Z."/>
            <person name="He Z."/>
            <person name="Teodor R."/>
            <person name="Lu Y."/>
            <person name="Bowser T.A."/>
            <person name="Graham I.A."/>
            <person name="Ye K."/>
        </authorList>
    </citation>
    <scope>NUCLEOTIDE SEQUENCE [LARGE SCALE GENOMIC DNA]</scope>
    <source>
        <strain evidence="2">cv. HN1</strain>
        <tissue evidence="1">Leaves</tissue>
    </source>
</reference>
<evidence type="ECO:0000313" key="1">
    <source>
        <dbReference type="EMBL" id="RZC57137.1"/>
    </source>
</evidence>
<keyword evidence="2" id="KW-1185">Reference proteome</keyword>
<proteinExistence type="predicted"/>
<dbReference type="EMBL" id="CM010718">
    <property type="protein sequence ID" value="RZC57137.1"/>
    <property type="molecule type" value="Genomic_DNA"/>
</dbReference>
<dbReference type="Gramene" id="RZC57137">
    <property type="protein sequence ID" value="RZC57137"/>
    <property type="gene ID" value="C5167_004439"/>
</dbReference>
<gene>
    <name evidence="1" type="ORF">C5167_004439</name>
</gene>
<sequence>MKIVQEGAFEAKMLLLLLLLLNRLTRISVLQLLVSVEKHYLRNSIEELESSESLSRSEKWTLNVASAFFLVLAHDKITSIAHGHFRIFHKLIPTVWWLWVVQVPKSPWSGNIAEGKTVLNSLATAAAVPGSSITSATVPALAPTGGEVSYGMGLRGMVMLDHRFQPIQVLTLLVSTRPSGSGVDMEYKPTGGTI</sequence>
<evidence type="ECO:0000313" key="2">
    <source>
        <dbReference type="Proteomes" id="UP000316621"/>
    </source>
</evidence>
<organism evidence="1 2">
    <name type="scientific">Papaver somniferum</name>
    <name type="common">Opium poppy</name>
    <dbReference type="NCBI Taxonomy" id="3469"/>
    <lineage>
        <taxon>Eukaryota</taxon>
        <taxon>Viridiplantae</taxon>
        <taxon>Streptophyta</taxon>
        <taxon>Embryophyta</taxon>
        <taxon>Tracheophyta</taxon>
        <taxon>Spermatophyta</taxon>
        <taxon>Magnoliopsida</taxon>
        <taxon>Ranunculales</taxon>
        <taxon>Papaveraceae</taxon>
        <taxon>Papaveroideae</taxon>
        <taxon>Papaver</taxon>
    </lineage>
</organism>